<dbReference type="FunCoup" id="A0A2V0PIW2">
    <property type="interactions" value="1992"/>
</dbReference>
<dbReference type="Pfam" id="PF00443">
    <property type="entry name" value="UCH"/>
    <property type="match status" value="1"/>
</dbReference>
<gene>
    <name evidence="7" type="ORF">Rsub_11190</name>
</gene>
<dbReference type="InterPro" id="IPR038765">
    <property type="entry name" value="Papain-like_cys_pep_sf"/>
</dbReference>
<dbReference type="GO" id="GO:0005634">
    <property type="term" value="C:nucleus"/>
    <property type="evidence" value="ECO:0007669"/>
    <property type="project" value="TreeGrafter"/>
</dbReference>
<evidence type="ECO:0000313" key="7">
    <source>
        <dbReference type="EMBL" id="GBF97840.1"/>
    </source>
</evidence>
<comment type="catalytic activity">
    <reaction evidence="1">
        <text>Thiol-dependent hydrolysis of ester, thioester, amide, peptide and isopeptide bonds formed by the C-terminal Gly of ubiquitin (a 76-residue protein attached to proteins as an intracellular targeting signal).</text>
        <dbReference type="EC" id="3.4.19.12"/>
    </reaction>
</comment>
<dbReference type="InterPro" id="IPR050164">
    <property type="entry name" value="Peptidase_C19"/>
</dbReference>
<evidence type="ECO:0000256" key="5">
    <source>
        <dbReference type="ARBA" id="ARBA00022801"/>
    </source>
</evidence>
<dbReference type="InterPro" id="IPR001394">
    <property type="entry name" value="Peptidase_C19_UCH"/>
</dbReference>
<dbReference type="GO" id="GO:0004843">
    <property type="term" value="F:cysteine-type deubiquitinase activity"/>
    <property type="evidence" value="ECO:0007669"/>
    <property type="project" value="UniProtKB-EC"/>
</dbReference>
<evidence type="ECO:0000256" key="1">
    <source>
        <dbReference type="ARBA" id="ARBA00000707"/>
    </source>
</evidence>
<evidence type="ECO:0000259" key="6">
    <source>
        <dbReference type="PROSITE" id="PS50235"/>
    </source>
</evidence>
<dbReference type="SUPFAM" id="SSF54001">
    <property type="entry name" value="Cysteine proteinases"/>
    <property type="match status" value="1"/>
</dbReference>
<dbReference type="AlphaFoldDB" id="A0A2V0PIW2"/>
<keyword evidence="8" id="KW-1185">Reference proteome</keyword>
<reference evidence="7 8" key="1">
    <citation type="journal article" date="2018" name="Sci. Rep.">
        <title>Raphidocelis subcapitata (=Pseudokirchneriella subcapitata) provides an insight into genome evolution and environmental adaptations in the Sphaeropleales.</title>
        <authorList>
            <person name="Suzuki S."/>
            <person name="Yamaguchi H."/>
            <person name="Nakajima N."/>
            <person name="Kawachi M."/>
        </authorList>
    </citation>
    <scope>NUCLEOTIDE SEQUENCE [LARGE SCALE GENOMIC DNA]</scope>
    <source>
        <strain evidence="7 8">NIES-35</strain>
    </source>
</reference>
<comment type="similarity">
    <text evidence="2">Belongs to the peptidase C19 family.</text>
</comment>
<evidence type="ECO:0000256" key="3">
    <source>
        <dbReference type="ARBA" id="ARBA00012759"/>
    </source>
</evidence>
<dbReference type="PROSITE" id="PS00972">
    <property type="entry name" value="USP_1"/>
    <property type="match status" value="1"/>
</dbReference>
<dbReference type="EMBL" id="BDRX01000109">
    <property type="protein sequence ID" value="GBF97840.1"/>
    <property type="molecule type" value="Genomic_DNA"/>
</dbReference>
<keyword evidence="5 7" id="KW-0378">Hydrolase</keyword>
<dbReference type="GO" id="GO:0006508">
    <property type="term" value="P:proteolysis"/>
    <property type="evidence" value="ECO:0007669"/>
    <property type="project" value="UniProtKB-KW"/>
</dbReference>
<dbReference type="OrthoDB" id="27652at2759"/>
<organism evidence="7 8">
    <name type="scientific">Raphidocelis subcapitata</name>
    <dbReference type="NCBI Taxonomy" id="307507"/>
    <lineage>
        <taxon>Eukaryota</taxon>
        <taxon>Viridiplantae</taxon>
        <taxon>Chlorophyta</taxon>
        <taxon>core chlorophytes</taxon>
        <taxon>Chlorophyceae</taxon>
        <taxon>CS clade</taxon>
        <taxon>Sphaeropleales</taxon>
        <taxon>Selenastraceae</taxon>
        <taxon>Raphidocelis</taxon>
    </lineage>
</organism>
<comment type="caution">
    <text evidence="7">The sequence shown here is derived from an EMBL/GenBank/DDBJ whole genome shotgun (WGS) entry which is preliminary data.</text>
</comment>
<evidence type="ECO:0000313" key="8">
    <source>
        <dbReference type="Proteomes" id="UP000247498"/>
    </source>
</evidence>
<dbReference type="InParanoid" id="A0A2V0PIW2"/>
<keyword evidence="4" id="KW-0645">Protease</keyword>
<proteinExistence type="inferred from homology"/>
<dbReference type="PANTHER" id="PTHR24006">
    <property type="entry name" value="UBIQUITIN CARBOXYL-TERMINAL HYDROLASE"/>
    <property type="match status" value="1"/>
</dbReference>
<dbReference type="EC" id="3.4.19.12" evidence="3"/>
<dbReference type="PANTHER" id="PTHR24006:SF733">
    <property type="entry name" value="RE52890P"/>
    <property type="match status" value="1"/>
</dbReference>
<feature type="domain" description="USP" evidence="6">
    <location>
        <begin position="22"/>
        <end position="315"/>
    </location>
</feature>
<sequence length="341" mass="37626">MGNGNTKLEKVLAECPDDERYFGLENFGNTCYANSVLQALYFCRPFRERVGAYSAGVARDAEDSMLNCLADLFQQIQTSKKKTGVIAPKRFVQRLKRDNEAFRSYMHQDAHEFLNYLLNVTSELLEGQAKARGEASPGRTWVTDIFQGRLVNETRCLQCETVTSREEVFMDLGLEIENNTSLGACLRQFSSTEMLSCDNKFFCDACGCLQEAQKRMKRKLPYRVVFPFELKLPNTMDGADGADAAYSLFAVVVHVGSNMHHGHYVALIKSKSQWLFFDDDTVELIREEQVAATFGSTQEYSNHMDHGYILFYERIGGGGTGGGGGGGGGAGGGGGRAAAPP</sequence>
<dbReference type="InterPro" id="IPR018200">
    <property type="entry name" value="USP_CS"/>
</dbReference>
<dbReference type="Proteomes" id="UP000247498">
    <property type="component" value="Unassembled WGS sequence"/>
</dbReference>
<evidence type="ECO:0000256" key="4">
    <source>
        <dbReference type="ARBA" id="ARBA00022670"/>
    </source>
</evidence>
<dbReference type="InterPro" id="IPR028889">
    <property type="entry name" value="USP"/>
</dbReference>
<protein>
    <recommendedName>
        <fullName evidence="3">ubiquitinyl hydrolase 1</fullName>
        <ecNumber evidence="3">3.4.19.12</ecNumber>
    </recommendedName>
</protein>
<name>A0A2V0PIW2_9CHLO</name>
<dbReference type="Gene3D" id="3.90.70.10">
    <property type="entry name" value="Cysteine proteinases"/>
    <property type="match status" value="1"/>
</dbReference>
<dbReference type="GO" id="GO:0016579">
    <property type="term" value="P:protein deubiquitination"/>
    <property type="evidence" value="ECO:0007669"/>
    <property type="project" value="InterPro"/>
</dbReference>
<dbReference type="PROSITE" id="PS50235">
    <property type="entry name" value="USP_3"/>
    <property type="match status" value="1"/>
</dbReference>
<accession>A0A2V0PIW2</accession>
<dbReference type="GO" id="GO:0005829">
    <property type="term" value="C:cytosol"/>
    <property type="evidence" value="ECO:0007669"/>
    <property type="project" value="TreeGrafter"/>
</dbReference>
<evidence type="ECO:0000256" key="2">
    <source>
        <dbReference type="ARBA" id="ARBA00009085"/>
    </source>
</evidence>
<dbReference type="STRING" id="307507.A0A2V0PIW2"/>
<dbReference type="PROSITE" id="PS00973">
    <property type="entry name" value="USP_2"/>
    <property type="match status" value="1"/>
</dbReference>